<sequence>MMAWQAVRKLAEDKAPAFQPLYVVYGPQEYWASQWIRLVTHQFLGSDEDGRHLFEGAVDFTEVRLRLATEGFFASRQVVVIRQGKWPKKEESLKAYVKNPITDTILILREDKLISGWKEWLPAAALIEAAVMPEDAFRQFVAEAAAARRLHWPDAALNQFAALVYPDEYHALNELDKMALIPSREPWSAERIRAEVIPWHHEESLWDVVDLIVHGQRAEAIRRVIQMLNDGAAPLMLLVVFARRLTEIERARQWQKAGRSAFEWEQQAGYKGFHAKRLWQAAQKWDSRRLELLIDWAFRIDRAMKTGYGDATDWLIFWLGLLPETQNKSPRRVRGA</sequence>
<comment type="similarity">
    <text evidence="6">Belongs to the DNA polymerase HolA subunit family.</text>
</comment>
<dbReference type="EMBL" id="CP003179">
    <property type="protein sequence ID" value="AEW06417.1"/>
    <property type="molecule type" value="Genomic_DNA"/>
</dbReference>
<dbReference type="SUPFAM" id="SSF52540">
    <property type="entry name" value="P-loop containing nucleoside triphosphate hydrolases"/>
    <property type="match status" value="1"/>
</dbReference>
<dbReference type="InterPro" id="IPR005790">
    <property type="entry name" value="DNA_polIII_delta"/>
</dbReference>
<dbReference type="GO" id="GO:0009360">
    <property type="term" value="C:DNA polymerase III complex"/>
    <property type="evidence" value="ECO:0007669"/>
    <property type="project" value="TreeGrafter"/>
</dbReference>
<evidence type="ECO:0000256" key="3">
    <source>
        <dbReference type="ARBA" id="ARBA00022695"/>
    </source>
</evidence>
<organism evidence="9 10">
    <name type="scientific">Sulfobacillus acidophilus (strain ATCC 700253 / DSM 10332 / NAL)</name>
    <dbReference type="NCBI Taxonomy" id="679936"/>
    <lineage>
        <taxon>Bacteria</taxon>
        <taxon>Bacillati</taxon>
        <taxon>Bacillota</taxon>
        <taxon>Clostridia</taxon>
        <taxon>Eubacteriales</taxon>
        <taxon>Clostridiales Family XVII. Incertae Sedis</taxon>
        <taxon>Sulfobacillus</taxon>
    </lineage>
</organism>
<evidence type="ECO:0000256" key="4">
    <source>
        <dbReference type="ARBA" id="ARBA00022705"/>
    </source>
</evidence>
<dbReference type="HOGENOM" id="CLU_806375_0_0_9"/>
<dbReference type="EC" id="2.7.7.7" evidence="1"/>
<dbReference type="Gene3D" id="3.40.50.300">
    <property type="entry name" value="P-loop containing nucleotide triphosphate hydrolases"/>
    <property type="match status" value="1"/>
</dbReference>
<keyword evidence="3 9" id="KW-0548">Nucleotidyltransferase</keyword>
<name>G8TZT7_SULAD</name>
<reference evidence="9 10" key="2">
    <citation type="journal article" date="2012" name="Stand. Genomic Sci.">
        <title>Complete genome sequence of the moderately thermophilic mineral-sulfide-oxidizing firmicute Sulfobacillus acidophilus type strain (NAL(T)).</title>
        <authorList>
            <person name="Anderson I."/>
            <person name="Chertkov O."/>
            <person name="Chen A."/>
            <person name="Saunders E."/>
            <person name="Lapidus A."/>
            <person name="Nolan M."/>
            <person name="Lucas S."/>
            <person name="Hammon N."/>
            <person name="Deshpande S."/>
            <person name="Cheng J.F."/>
            <person name="Han C."/>
            <person name="Tapia R."/>
            <person name="Goodwin L.A."/>
            <person name="Pitluck S."/>
            <person name="Liolios K."/>
            <person name="Pagani I."/>
            <person name="Ivanova N."/>
            <person name="Mikhailova N."/>
            <person name="Pati A."/>
            <person name="Palaniappan K."/>
            <person name="Land M."/>
            <person name="Pan C."/>
            <person name="Rohde M."/>
            <person name="Pukall R."/>
            <person name="Goker M."/>
            <person name="Detter J.C."/>
            <person name="Woyke T."/>
            <person name="Bristow J."/>
            <person name="Eisen J.A."/>
            <person name="Markowitz V."/>
            <person name="Hugenholtz P."/>
            <person name="Kyrpides N.C."/>
            <person name="Klenk H.P."/>
            <person name="Mavromatis K."/>
        </authorList>
    </citation>
    <scope>NUCLEOTIDE SEQUENCE [LARGE SCALE GENOMIC DNA]</scope>
    <source>
        <strain evidence="10">ATCC 700253 / DSM 10332 / NAL</strain>
    </source>
</reference>
<keyword evidence="5" id="KW-0239">DNA-directed DNA polymerase</keyword>
<feature type="domain" description="DNA polymerase III delta subunit-like C-terminal" evidence="8">
    <location>
        <begin position="202"/>
        <end position="311"/>
    </location>
</feature>
<proteinExistence type="inferred from homology"/>
<gene>
    <name evidence="9" type="ordered locus">Sulac_2956</name>
</gene>
<evidence type="ECO:0000256" key="1">
    <source>
        <dbReference type="ARBA" id="ARBA00012417"/>
    </source>
</evidence>
<evidence type="ECO:0000256" key="5">
    <source>
        <dbReference type="ARBA" id="ARBA00022932"/>
    </source>
</evidence>
<dbReference type="GO" id="GO:0003887">
    <property type="term" value="F:DNA-directed DNA polymerase activity"/>
    <property type="evidence" value="ECO:0007669"/>
    <property type="project" value="UniProtKB-KW"/>
</dbReference>
<dbReference type="InterPro" id="IPR048466">
    <property type="entry name" value="DNA_pol3_delta-like_C"/>
</dbReference>
<evidence type="ECO:0000256" key="2">
    <source>
        <dbReference type="ARBA" id="ARBA00022679"/>
    </source>
</evidence>
<evidence type="ECO:0000313" key="9">
    <source>
        <dbReference type="EMBL" id="AEW06417.1"/>
    </source>
</evidence>
<dbReference type="Pfam" id="PF21694">
    <property type="entry name" value="DNA_pol3_delta_C"/>
    <property type="match status" value="1"/>
</dbReference>
<dbReference type="NCBIfam" id="TIGR01128">
    <property type="entry name" value="holA"/>
    <property type="match status" value="1"/>
</dbReference>
<dbReference type="PANTHER" id="PTHR34388">
    <property type="entry name" value="DNA POLYMERASE III SUBUNIT DELTA"/>
    <property type="match status" value="1"/>
</dbReference>
<dbReference type="PANTHER" id="PTHR34388:SF1">
    <property type="entry name" value="DNA POLYMERASE III SUBUNIT DELTA"/>
    <property type="match status" value="1"/>
</dbReference>
<dbReference type="Proteomes" id="UP000005439">
    <property type="component" value="Chromosome"/>
</dbReference>
<protein>
    <recommendedName>
        <fullName evidence="1">DNA-directed DNA polymerase</fullName>
        <ecNumber evidence="1">2.7.7.7</ecNumber>
    </recommendedName>
</protein>
<keyword evidence="10" id="KW-1185">Reference proteome</keyword>
<dbReference type="GO" id="GO:0003677">
    <property type="term" value="F:DNA binding"/>
    <property type="evidence" value="ECO:0007669"/>
    <property type="project" value="InterPro"/>
</dbReference>
<dbReference type="InterPro" id="IPR027417">
    <property type="entry name" value="P-loop_NTPase"/>
</dbReference>
<dbReference type="SUPFAM" id="SSF48019">
    <property type="entry name" value="post-AAA+ oligomerization domain-like"/>
    <property type="match status" value="1"/>
</dbReference>
<reference evidence="10" key="1">
    <citation type="submission" date="2011-12" db="EMBL/GenBank/DDBJ databases">
        <title>The complete genome of chromosome of Sulfobacillus acidophilus DSM 10332.</title>
        <authorList>
            <person name="Lucas S."/>
            <person name="Han J."/>
            <person name="Lapidus A."/>
            <person name="Bruce D."/>
            <person name="Goodwin L."/>
            <person name="Pitluck S."/>
            <person name="Peters L."/>
            <person name="Kyrpides N."/>
            <person name="Mavromatis K."/>
            <person name="Ivanova N."/>
            <person name="Mikhailova N."/>
            <person name="Chertkov O."/>
            <person name="Saunders E."/>
            <person name="Detter J.C."/>
            <person name="Tapia R."/>
            <person name="Han C."/>
            <person name="Land M."/>
            <person name="Hauser L."/>
            <person name="Markowitz V."/>
            <person name="Cheng J.-F."/>
            <person name="Hugenholtz P."/>
            <person name="Woyke T."/>
            <person name="Wu D."/>
            <person name="Pukall R."/>
            <person name="Gehrich-Schroeter G."/>
            <person name="Schneider S."/>
            <person name="Klenk H.-P."/>
            <person name="Eisen J.A."/>
        </authorList>
    </citation>
    <scope>NUCLEOTIDE SEQUENCE [LARGE SCALE GENOMIC DNA]</scope>
    <source>
        <strain evidence="10">ATCC 700253 / DSM 10332 / NAL</strain>
    </source>
</reference>
<keyword evidence="4" id="KW-0235">DNA replication</keyword>
<evidence type="ECO:0000256" key="6">
    <source>
        <dbReference type="ARBA" id="ARBA00034754"/>
    </source>
</evidence>
<dbReference type="InterPro" id="IPR008921">
    <property type="entry name" value="DNA_pol3_clamp-load_cplx_C"/>
</dbReference>
<keyword evidence="2 9" id="KW-0808">Transferase</keyword>
<dbReference type="STRING" id="679936.Sulac_2956"/>
<dbReference type="GO" id="GO:0006261">
    <property type="term" value="P:DNA-templated DNA replication"/>
    <property type="evidence" value="ECO:0007669"/>
    <property type="project" value="TreeGrafter"/>
</dbReference>
<evidence type="ECO:0000313" key="10">
    <source>
        <dbReference type="Proteomes" id="UP000005439"/>
    </source>
</evidence>
<evidence type="ECO:0000259" key="8">
    <source>
        <dbReference type="Pfam" id="PF21694"/>
    </source>
</evidence>
<dbReference type="AlphaFoldDB" id="G8TZT7"/>
<evidence type="ECO:0000256" key="7">
    <source>
        <dbReference type="ARBA" id="ARBA00049244"/>
    </source>
</evidence>
<accession>G8TZT7</accession>
<comment type="catalytic activity">
    <reaction evidence="7">
        <text>DNA(n) + a 2'-deoxyribonucleoside 5'-triphosphate = DNA(n+1) + diphosphate</text>
        <dbReference type="Rhea" id="RHEA:22508"/>
        <dbReference type="Rhea" id="RHEA-COMP:17339"/>
        <dbReference type="Rhea" id="RHEA-COMP:17340"/>
        <dbReference type="ChEBI" id="CHEBI:33019"/>
        <dbReference type="ChEBI" id="CHEBI:61560"/>
        <dbReference type="ChEBI" id="CHEBI:173112"/>
        <dbReference type="EC" id="2.7.7.7"/>
    </reaction>
</comment>
<dbReference type="KEGG" id="sap:Sulac_2956"/>
<dbReference type="PATRIC" id="fig|679936.5.peg.3048"/>
<dbReference type="Gene3D" id="1.20.272.10">
    <property type="match status" value="1"/>
</dbReference>